<evidence type="ECO:0000313" key="3">
    <source>
        <dbReference type="EMBL" id="MCU6688182.1"/>
    </source>
</evidence>
<feature type="transmembrane region" description="Helical" evidence="1">
    <location>
        <begin position="106"/>
        <end position="129"/>
    </location>
</feature>
<dbReference type="InterPro" id="IPR006976">
    <property type="entry name" value="VanZ-like"/>
</dbReference>
<accession>A0ABT2RS05</accession>
<feature type="transmembrane region" description="Helical" evidence="1">
    <location>
        <begin position="27"/>
        <end position="45"/>
    </location>
</feature>
<dbReference type="PANTHER" id="PTHR36834:SF2">
    <property type="entry name" value="MEMBRANE PROTEIN"/>
    <property type="match status" value="1"/>
</dbReference>
<keyword evidence="4" id="KW-1185">Reference proteome</keyword>
<name>A0ABT2RS05_9FIRM</name>
<keyword evidence="1" id="KW-1133">Transmembrane helix</keyword>
<sequence length="156" mass="17934">MVFAILVWAKLEQVANKNKKFEKWWRCVNIILCICSVFLIIRMTLLGRVSEQRVVELMPFHTFTTMSYNKEASRTLLMNVVLFLPLGLALPYIFKCAKNDRQRWMYCFVTGCCISISVEVLQYCWALGLAETDDVICNSLGCALGIMANVLGREFK</sequence>
<protein>
    <submittedName>
        <fullName evidence="3">VanZ family protein</fullName>
    </submittedName>
</protein>
<feature type="domain" description="VanZ-like" evidence="2">
    <location>
        <begin position="31"/>
        <end position="148"/>
    </location>
</feature>
<gene>
    <name evidence="3" type="ORF">OCV99_16920</name>
</gene>
<dbReference type="Pfam" id="PF04892">
    <property type="entry name" value="VanZ"/>
    <property type="match status" value="1"/>
</dbReference>
<evidence type="ECO:0000259" key="2">
    <source>
        <dbReference type="Pfam" id="PF04892"/>
    </source>
</evidence>
<keyword evidence="1" id="KW-0812">Transmembrane</keyword>
<dbReference type="InterPro" id="IPR053150">
    <property type="entry name" value="Teicoplanin_resist-assoc"/>
</dbReference>
<evidence type="ECO:0000256" key="1">
    <source>
        <dbReference type="SAM" id="Phobius"/>
    </source>
</evidence>
<proteinExistence type="predicted"/>
<dbReference type="Proteomes" id="UP001652431">
    <property type="component" value="Unassembled WGS sequence"/>
</dbReference>
<organism evidence="3 4">
    <name type="scientific">Dorea acetigenes</name>
    <dbReference type="NCBI Taxonomy" id="2981787"/>
    <lineage>
        <taxon>Bacteria</taxon>
        <taxon>Bacillati</taxon>
        <taxon>Bacillota</taxon>
        <taxon>Clostridia</taxon>
        <taxon>Lachnospirales</taxon>
        <taxon>Lachnospiraceae</taxon>
        <taxon>Dorea</taxon>
    </lineage>
</organism>
<dbReference type="RefSeq" id="WP_262576008.1">
    <property type="nucleotide sequence ID" value="NZ_JAOQJU010000039.1"/>
</dbReference>
<comment type="caution">
    <text evidence="3">The sequence shown here is derived from an EMBL/GenBank/DDBJ whole genome shotgun (WGS) entry which is preliminary data.</text>
</comment>
<feature type="transmembrane region" description="Helical" evidence="1">
    <location>
        <begin position="76"/>
        <end position="94"/>
    </location>
</feature>
<dbReference type="EMBL" id="JAOQJU010000039">
    <property type="protein sequence ID" value="MCU6688182.1"/>
    <property type="molecule type" value="Genomic_DNA"/>
</dbReference>
<reference evidence="3 4" key="1">
    <citation type="journal article" date="2021" name="ISME Commun">
        <title>Automated analysis of genomic sequences facilitates high-throughput and comprehensive description of bacteria.</title>
        <authorList>
            <person name="Hitch T.C.A."/>
        </authorList>
    </citation>
    <scope>NUCLEOTIDE SEQUENCE [LARGE SCALE GENOMIC DNA]</scope>
    <source>
        <strain evidence="3 4">Sanger_03</strain>
    </source>
</reference>
<keyword evidence="1" id="KW-0472">Membrane</keyword>
<dbReference type="PANTHER" id="PTHR36834">
    <property type="entry name" value="MEMBRANE PROTEIN-RELATED"/>
    <property type="match status" value="1"/>
</dbReference>
<evidence type="ECO:0000313" key="4">
    <source>
        <dbReference type="Proteomes" id="UP001652431"/>
    </source>
</evidence>